<dbReference type="InterPro" id="IPR036397">
    <property type="entry name" value="RNaseH_sf"/>
</dbReference>
<dbReference type="GO" id="GO:0044774">
    <property type="term" value="P:mitotic DNA integrity checkpoint signaling"/>
    <property type="evidence" value="ECO:0007669"/>
    <property type="project" value="TreeGrafter"/>
</dbReference>
<dbReference type="PANTHER" id="PTHR46060:SF2">
    <property type="entry name" value="HISTONE-LYSINE N-METHYLTRANSFERASE SETMAR"/>
    <property type="match status" value="1"/>
</dbReference>
<dbReference type="GO" id="GO:0003697">
    <property type="term" value="F:single-stranded DNA binding"/>
    <property type="evidence" value="ECO:0007669"/>
    <property type="project" value="TreeGrafter"/>
</dbReference>
<gene>
    <name evidence="2" type="primary">mariner T</name>
    <name evidence="2" type="ORF">TNCV_3559841</name>
</gene>
<dbReference type="PANTHER" id="PTHR46060">
    <property type="entry name" value="MARINER MOS1 TRANSPOSASE-LIKE PROTEIN"/>
    <property type="match status" value="1"/>
</dbReference>
<feature type="compositionally biased region" description="Polar residues" evidence="1">
    <location>
        <begin position="124"/>
        <end position="134"/>
    </location>
</feature>
<proteinExistence type="predicted"/>
<dbReference type="GO" id="GO:0000729">
    <property type="term" value="P:DNA double-strand break processing"/>
    <property type="evidence" value="ECO:0007669"/>
    <property type="project" value="TreeGrafter"/>
</dbReference>
<dbReference type="InterPro" id="IPR001888">
    <property type="entry name" value="Transposase_1"/>
</dbReference>
<evidence type="ECO:0000313" key="3">
    <source>
        <dbReference type="Proteomes" id="UP000887159"/>
    </source>
</evidence>
<dbReference type="GO" id="GO:0003690">
    <property type="term" value="F:double-stranded DNA binding"/>
    <property type="evidence" value="ECO:0007669"/>
    <property type="project" value="TreeGrafter"/>
</dbReference>
<dbReference type="GO" id="GO:0005634">
    <property type="term" value="C:nucleus"/>
    <property type="evidence" value="ECO:0007669"/>
    <property type="project" value="TreeGrafter"/>
</dbReference>
<name>A0A8X7BHZ8_TRICX</name>
<dbReference type="EMBL" id="BMAU01021402">
    <property type="protein sequence ID" value="GFY32476.1"/>
    <property type="molecule type" value="Genomic_DNA"/>
</dbReference>
<accession>A0A8X7BHZ8</accession>
<dbReference type="GO" id="GO:0044547">
    <property type="term" value="F:DNA topoisomerase binding"/>
    <property type="evidence" value="ECO:0007669"/>
    <property type="project" value="TreeGrafter"/>
</dbReference>
<keyword evidence="3" id="KW-1185">Reference proteome</keyword>
<protein>
    <submittedName>
        <fullName evidence="2">Mariner Mos1 transposase</fullName>
    </submittedName>
</protein>
<dbReference type="Pfam" id="PF01359">
    <property type="entry name" value="Transposase_1"/>
    <property type="match status" value="1"/>
</dbReference>
<reference evidence="2" key="1">
    <citation type="submission" date="2020-08" db="EMBL/GenBank/DDBJ databases">
        <title>Multicomponent nature underlies the extraordinary mechanical properties of spider dragline silk.</title>
        <authorList>
            <person name="Kono N."/>
            <person name="Nakamura H."/>
            <person name="Mori M."/>
            <person name="Yoshida Y."/>
            <person name="Ohtoshi R."/>
            <person name="Malay A.D."/>
            <person name="Moran D.A.P."/>
            <person name="Tomita M."/>
            <person name="Numata K."/>
            <person name="Arakawa K."/>
        </authorList>
    </citation>
    <scope>NUCLEOTIDE SEQUENCE</scope>
</reference>
<dbReference type="GO" id="GO:0031297">
    <property type="term" value="P:replication fork processing"/>
    <property type="evidence" value="ECO:0007669"/>
    <property type="project" value="TreeGrafter"/>
</dbReference>
<dbReference type="Proteomes" id="UP000887159">
    <property type="component" value="Unassembled WGS sequence"/>
</dbReference>
<dbReference type="GO" id="GO:0035861">
    <property type="term" value="C:site of double-strand break"/>
    <property type="evidence" value="ECO:0007669"/>
    <property type="project" value="TreeGrafter"/>
</dbReference>
<dbReference type="Gene3D" id="3.30.420.10">
    <property type="entry name" value="Ribonuclease H-like superfamily/Ribonuclease H"/>
    <property type="match status" value="1"/>
</dbReference>
<dbReference type="GO" id="GO:0006303">
    <property type="term" value="P:double-strand break repair via nonhomologous end joining"/>
    <property type="evidence" value="ECO:0007669"/>
    <property type="project" value="TreeGrafter"/>
</dbReference>
<organism evidence="2 3">
    <name type="scientific">Trichonephila clavipes</name>
    <name type="common">Golden silk orbweaver</name>
    <name type="synonym">Nephila clavipes</name>
    <dbReference type="NCBI Taxonomy" id="2585209"/>
    <lineage>
        <taxon>Eukaryota</taxon>
        <taxon>Metazoa</taxon>
        <taxon>Ecdysozoa</taxon>
        <taxon>Arthropoda</taxon>
        <taxon>Chelicerata</taxon>
        <taxon>Arachnida</taxon>
        <taxon>Araneae</taxon>
        <taxon>Araneomorphae</taxon>
        <taxon>Entelegynae</taxon>
        <taxon>Araneoidea</taxon>
        <taxon>Nephilidae</taxon>
        <taxon>Trichonephila</taxon>
    </lineage>
</organism>
<dbReference type="GO" id="GO:0042800">
    <property type="term" value="F:histone H3K4 methyltransferase activity"/>
    <property type="evidence" value="ECO:0007669"/>
    <property type="project" value="TreeGrafter"/>
</dbReference>
<evidence type="ECO:0000313" key="2">
    <source>
        <dbReference type="EMBL" id="GFY32476.1"/>
    </source>
</evidence>
<feature type="region of interest" description="Disordered" evidence="1">
    <location>
        <begin position="115"/>
        <end position="134"/>
    </location>
</feature>
<dbReference type="InterPro" id="IPR052709">
    <property type="entry name" value="Transposase-MT_Hybrid"/>
</dbReference>
<dbReference type="GO" id="GO:0015074">
    <property type="term" value="P:DNA integration"/>
    <property type="evidence" value="ECO:0007669"/>
    <property type="project" value="TreeGrafter"/>
</dbReference>
<dbReference type="GO" id="GO:0046975">
    <property type="term" value="F:histone H3K36 methyltransferase activity"/>
    <property type="evidence" value="ECO:0007669"/>
    <property type="project" value="TreeGrafter"/>
</dbReference>
<dbReference type="GO" id="GO:0000793">
    <property type="term" value="C:condensed chromosome"/>
    <property type="evidence" value="ECO:0007669"/>
    <property type="project" value="TreeGrafter"/>
</dbReference>
<comment type="caution">
    <text evidence="2">The sequence shown here is derived from an EMBL/GenBank/DDBJ whole genome shotgun (WGS) entry which is preliminary data.</text>
</comment>
<dbReference type="GO" id="GO:0000014">
    <property type="term" value="F:single-stranded DNA endodeoxyribonuclease activity"/>
    <property type="evidence" value="ECO:0007669"/>
    <property type="project" value="TreeGrafter"/>
</dbReference>
<dbReference type="AlphaFoldDB" id="A0A8X7BHZ8"/>
<evidence type="ECO:0000256" key="1">
    <source>
        <dbReference type="SAM" id="MobiDB-lite"/>
    </source>
</evidence>
<sequence>MMDRISICEALTKRNEIVPFLKRMMTGDEKCVIYDNILRKRSWSMRGEAAQTVANPGLMDLKVLLCIWWDGKGIIYYELLLHGQTLNAEFYCQQLNSLKLTIDQKGPELAKRRGVEFHQDNARPHTSTVTRQKL</sequence>